<sequence length="109" mass="11493">MVRTQSGHNRLRCDLGSRSAECGGSSHRAASSTSTSSSSYSNETFQMQTKLQSHCSGLSSSFADGRFGPSTERALKRFQAAYGLEPDGVYGPNTAHALNEPVSGACTVN</sequence>
<dbReference type="Gene3D" id="1.10.101.10">
    <property type="entry name" value="PGBD-like superfamily/PGBD"/>
    <property type="match status" value="1"/>
</dbReference>
<gene>
    <name evidence="3" type="ORF">GEV37_12380</name>
</gene>
<accession>A0ABS8DUG8</accession>
<dbReference type="EMBL" id="WHVL01000005">
    <property type="protein sequence ID" value="MCB8889909.1"/>
    <property type="molecule type" value="Genomic_DNA"/>
</dbReference>
<dbReference type="InterPro" id="IPR036366">
    <property type="entry name" value="PGBDSf"/>
</dbReference>
<evidence type="ECO:0000313" key="3">
    <source>
        <dbReference type="EMBL" id="MCB8889909.1"/>
    </source>
</evidence>
<proteinExistence type="predicted"/>
<keyword evidence="4" id="KW-1185">Reference proteome</keyword>
<dbReference type="InterPro" id="IPR036365">
    <property type="entry name" value="PGBD-like_sf"/>
</dbReference>
<name>A0ABS8DUG8_9GAMM</name>
<organism evidence="3 4">
    <name type="scientific">Vreelandella malpeensis</name>
    <dbReference type="NCBI Taxonomy" id="1172368"/>
    <lineage>
        <taxon>Bacteria</taxon>
        <taxon>Pseudomonadati</taxon>
        <taxon>Pseudomonadota</taxon>
        <taxon>Gammaproteobacteria</taxon>
        <taxon>Oceanospirillales</taxon>
        <taxon>Halomonadaceae</taxon>
        <taxon>Vreelandella</taxon>
    </lineage>
</organism>
<comment type="caution">
    <text evidence="3">The sequence shown here is derived from an EMBL/GenBank/DDBJ whole genome shotgun (WGS) entry which is preliminary data.</text>
</comment>
<protein>
    <submittedName>
        <fullName evidence="3">Peptidoglycan-binding protein</fullName>
    </submittedName>
</protein>
<dbReference type="Proteomes" id="UP001319882">
    <property type="component" value="Unassembled WGS sequence"/>
</dbReference>
<dbReference type="InterPro" id="IPR002477">
    <property type="entry name" value="Peptidoglycan-bd-like"/>
</dbReference>
<evidence type="ECO:0000259" key="2">
    <source>
        <dbReference type="Pfam" id="PF01471"/>
    </source>
</evidence>
<feature type="region of interest" description="Disordered" evidence="1">
    <location>
        <begin position="1"/>
        <end position="43"/>
    </location>
</feature>
<reference evidence="3 4" key="1">
    <citation type="journal article" date="2021" name="Sci. Rep.">
        <title>Genome analysis of a halophilic bacterium Halomonas malpeensis YU-PRIM-29(T) reveals its exopolysaccharide and pigment producing capabilities.</title>
        <authorList>
            <person name="Athmika"/>
            <person name="Ghate S.D."/>
            <person name="Arun A.B."/>
            <person name="Rao S.S."/>
            <person name="Kumar S.T.A."/>
            <person name="Kandiyil M.K."/>
            <person name="Saptami K."/>
            <person name="Rekha P.D."/>
        </authorList>
    </citation>
    <scope>NUCLEOTIDE SEQUENCE [LARGE SCALE GENOMIC DNA]</scope>
    <source>
        <strain evidence="4">prim 29</strain>
    </source>
</reference>
<feature type="compositionally biased region" description="Low complexity" evidence="1">
    <location>
        <begin position="25"/>
        <end position="41"/>
    </location>
</feature>
<evidence type="ECO:0000313" key="4">
    <source>
        <dbReference type="Proteomes" id="UP001319882"/>
    </source>
</evidence>
<feature type="domain" description="Peptidoglycan binding-like" evidence="2">
    <location>
        <begin position="45"/>
        <end position="98"/>
    </location>
</feature>
<dbReference type="SUPFAM" id="SSF47090">
    <property type="entry name" value="PGBD-like"/>
    <property type="match status" value="1"/>
</dbReference>
<dbReference type="Pfam" id="PF01471">
    <property type="entry name" value="PG_binding_1"/>
    <property type="match status" value="1"/>
</dbReference>
<evidence type="ECO:0000256" key="1">
    <source>
        <dbReference type="SAM" id="MobiDB-lite"/>
    </source>
</evidence>